<accession>A0ABZ0GRV0</accession>
<evidence type="ECO:0000313" key="3">
    <source>
        <dbReference type="EMBL" id="WOH38672.1"/>
    </source>
</evidence>
<name>A0ABZ0GRV0_9GAMM</name>
<dbReference type="InterPro" id="IPR029063">
    <property type="entry name" value="SAM-dependent_MTases_sf"/>
</dbReference>
<dbReference type="NCBIfam" id="NF008300">
    <property type="entry name" value="PRK11088.1"/>
    <property type="match status" value="1"/>
</dbReference>
<dbReference type="PIRSF" id="PIRSF018249">
    <property type="entry name" value="MyrA_prd"/>
    <property type="match status" value="1"/>
</dbReference>
<dbReference type="InterPro" id="IPR041698">
    <property type="entry name" value="Methyltransf_25"/>
</dbReference>
<gene>
    <name evidence="3" type="primary">rlmA</name>
    <name evidence="3" type="ORF">RI844_05500</name>
</gene>
<evidence type="ECO:0000313" key="4">
    <source>
        <dbReference type="Proteomes" id="UP001301442"/>
    </source>
</evidence>
<evidence type="ECO:0000259" key="2">
    <source>
        <dbReference type="Pfam" id="PF21302"/>
    </source>
</evidence>
<dbReference type="EC" id="2.1.1.187" evidence="3"/>
<sequence>MTNNSQYRCPICQQALTLDNKSFRCANNHSFDQAKEGYVNLLPVQHKHSKDPGDNKEMVTARRTFLESGYYQPLRDRLIELKNQYIATGNILDAGCGEGYYTNAHKTDKHQVYGVDIAKNAVKIAAKKYQQCNFSVGSIAQLPFVDGFFDWLFSIYAPIKTEEFSRLLQNEGYLLTVTPGAKHLWELKQMIYQTPKYHNIEKQQLDGFELLKEENLNYEMNFEHGEQALTLLAMTPFAFKTSEQLTNALKQANDFKCQVDFMVRIYKKA</sequence>
<proteinExistence type="predicted"/>
<dbReference type="Proteomes" id="UP001301442">
    <property type="component" value="Chromosome"/>
</dbReference>
<dbReference type="EMBL" id="CP136600">
    <property type="protein sequence ID" value="WOH38672.1"/>
    <property type="molecule type" value="Genomic_DNA"/>
</dbReference>
<keyword evidence="3" id="KW-0489">Methyltransferase</keyword>
<keyword evidence="3" id="KW-0808">Transferase</keyword>
<dbReference type="InterPro" id="IPR052939">
    <property type="entry name" value="23S_rRNA_MeTrnsfrase_RlmA"/>
</dbReference>
<dbReference type="SUPFAM" id="SSF53335">
    <property type="entry name" value="S-adenosyl-L-methionine-dependent methyltransferases"/>
    <property type="match status" value="1"/>
</dbReference>
<dbReference type="GO" id="GO:0052911">
    <property type="term" value="F:23S rRNA (guanine(745)-N(1))-methyltransferase activity"/>
    <property type="evidence" value="ECO:0007669"/>
    <property type="project" value="UniProtKB-EC"/>
</dbReference>
<dbReference type="PANTHER" id="PTHR43460:SF1">
    <property type="entry name" value="METHYLTRANSFERASE TYPE 11 DOMAIN-CONTAINING PROTEIN"/>
    <property type="match status" value="1"/>
</dbReference>
<organism evidence="3 4">
    <name type="scientific">Thalassotalea fonticola</name>
    <dbReference type="NCBI Taxonomy" id="3065649"/>
    <lineage>
        <taxon>Bacteria</taxon>
        <taxon>Pseudomonadati</taxon>
        <taxon>Pseudomonadota</taxon>
        <taxon>Gammaproteobacteria</taxon>
        <taxon>Alteromonadales</taxon>
        <taxon>Colwelliaceae</taxon>
        <taxon>Thalassotalea</taxon>
    </lineage>
</organism>
<dbReference type="Pfam" id="PF21302">
    <property type="entry name" value="Zn_ribbon_RlmA"/>
    <property type="match status" value="1"/>
</dbReference>
<dbReference type="PANTHER" id="PTHR43460">
    <property type="entry name" value="METHYLTRANSFERASE"/>
    <property type="match status" value="1"/>
</dbReference>
<dbReference type="Pfam" id="PF13649">
    <property type="entry name" value="Methyltransf_25"/>
    <property type="match status" value="1"/>
</dbReference>
<protein>
    <submittedName>
        <fullName evidence="3">23S rRNA (Guanine(745)-N(1))-methyltransferase</fullName>
        <ecNumber evidence="3">2.1.1.187</ecNumber>
    </submittedName>
</protein>
<dbReference type="RefSeq" id="WP_348397441.1">
    <property type="nucleotide sequence ID" value="NZ_CP136600.1"/>
</dbReference>
<dbReference type="Gene3D" id="3.40.50.150">
    <property type="entry name" value="Vaccinia Virus protein VP39"/>
    <property type="match status" value="1"/>
</dbReference>
<keyword evidence="4" id="KW-1185">Reference proteome</keyword>
<evidence type="ECO:0000259" key="1">
    <source>
        <dbReference type="Pfam" id="PF13649"/>
    </source>
</evidence>
<feature type="domain" description="Methyltransferase" evidence="1">
    <location>
        <begin position="91"/>
        <end position="168"/>
    </location>
</feature>
<dbReference type="InterPro" id="IPR016718">
    <property type="entry name" value="rRNA_m1G-MeTrfase_A_prd"/>
</dbReference>
<dbReference type="CDD" id="cd02440">
    <property type="entry name" value="AdoMet_MTases"/>
    <property type="match status" value="1"/>
</dbReference>
<dbReference type="InterPro" id="IPR048647">
    <property type="entry name" value="RlmA_N"/>
</dbReference>
<reference evidence="3 4" key="1">
    <citation type="submission" date="2023-09" db="EMBL/GenBank/DDBJ databases">
        <authorList>
            <person name="Qi X."/>
        </authorList>
    </citation>
    <scope>NUCLEOTIDE SEQUENCE [LARGE SCALE GENOMIC DNA]</scope>
    <source>
        <strain evidence="3 4">S1-1</strain>
    </source>
</reference>
<feature type="domain" description="23S rRNA (guanine(745)-N(1))-methyltransferase N-terminal" evidence="2">
    <location>
        <begin position="7"/>
        <end position="50"/>
    </location>
</feature>